<sequence>MPRIFDLKTRVEQVQPGSSNPCGICQRQFAKYTCPTCNLQYCSLVCYRAEAHSTCIETFYKSALAEEIRSEPTRSMEEKRQMLELLKRFEEEAPDDEESDDESGLASRLEGIDLDKVDHDTLWGLLSDEEKQKFTKILMDPTSEDSKKLLNTSELLEGHKDPWWTLDDPPQDVLPSAERVPPNMLEGKFNHLLLFNVFHLSLTYAYTVRTFAISSLLAQASGGLEDIREFMLPLSPFLRDRKSTITFTSVDSVITDWASHLSELPRPQMLKTLTEDVERMFHVRPVVMAEANTQSQPSNHDYCMRFLSDVHALFNGVKKYTHVAHKLLFYLAFVTNLPSLASRELLGAIEAWRAKNREEEQDASEIDTHRQRKLIEEI</sequence>
<keyword evidence="1" id="KW-0862">Zinc</keyword>
<reference evidence="3" key="1">
    <citation type="submission" date="2021-01" db="EMBL/GenBank/DDBJ databases">
        <authorList>
            <person name="Kaushik A."/>
        </authorList>
    </citation>
    <scope>NUCLEOTIDE SEQUENCE</scope>
    <source>
        <strain evidence="3">AG4-R118</strain>
    </source>
</reference>
<evidence type="ECO:0000256" key="1">
    <source>
        <dbReference type="PROSITE-ProRule" id="PRU00453"/>
    </source>
</evidence>
<comment type="caution">
    <text evidence="3">The sequence shown here is derived from an EMBL/GenBank/DDBJ whole genome shotgun (WGS) entry which is preliminary data.</text>
</comment>
<proteinExistence type="predicted"/>
<evidence type="ECO:0000313" key="4">
    <source>
        <dbReference type="Proteomes" id="UP000663888"/>
    </source>
</evidence>
<feature type="domain" description="HIT-type" evidence="2">
    <location>
        <begin position="22"/>
        <end position="55"/>
    </location>
</feature>
<dbReference type="CDD" id="cd23024">
    <property type="entry name" value="zf-HIT_ZNHIT2-3"/>
    <property type="match status" value="1"/>
</dbReference>
<dbReference type="Proteomes" id="UP000663888">
    <property type="component" value="Unassembled WGS sequence"/>
</dbReference>
<dbReference type="Gene3D" id="3.30.60.190">
    <property type="match status" value="1"/>
</dbReference>
<protein>
    <recommendedName>
        <fullName evidence="2">HIT-type domain-containing protein</fullName>
    </recommendedName>
</protein>
<evidence type="ECO:0000313" key="3">
    <source>
        <dbReference type="EMBL" id="CAE6477087.1"/>
    </source>
</evidence>
<keyword evidence="1" id="KW-0863">Zinc-finger</keyword>
<keyword evidence="1" id="KW-0479">Metal-binding</keyword>
<evidence type="ECO:0000259" key="2">
    <source>
        <dbReference type="PROSITE" id="PS51083"/>
    </source>
</evidence>
<dbReference type="EMBL" id="CAJMWX010001244">
    <property type="protein sequence ID" value="CAE6477087.1"/>
    <property type="molecule type" value="Genomic_DNA"/>
</dbReference>
<dbReference type="InterPro" id="IPR007529">
    <property type="entry name" value="Znf_HIT"/>
</dbReference>
<dbReference type="PANTHER" id="PTHR15555:SF0">
    <property type="entry name" value="ZINC FINGER HIT DOMAIN-CONTAINING PROTEIN 2"/>
    <property type="match status" value="1"/>
</dbReference>
<dbReference type="AlphaFoldDB" id="A0A8H3H032"/>
<dbReference type="InterPro" id="IPR039646">
    <property type="entry name" value="ZNHIT2"/>
</dbReference>
<dbReference type="GO" id="GO:0008270">
    <property type="term" value="F:zinc ion binding"/>
    <property type="evidence" value="ECO:0007669"/>
    <property type="project" value="UniProtKB-UniRule"/>
</dbReference>
<gene>
    <name evidence="3" type="ORF">RDB_LOCUS117787</name>
</gene>
<dbReference type="SUPFAM" id="SSF144232">
    <property type="entry name" value="HIT/MYND zinc finger-like"/>
    <property type="match status" value="1"/>
</dbReference>
<dbReference type="PROSITE" id="PS51083">
    <property type="entry name" value="ZF_HIT"/>
    <property type="match status" value="1"/>
</dbReference>
<organism evidence="3 4">
    <name type="scientific">Rhizoctonia solani</name>
    <dbReference type="NCBI Taxonomy" id="456999"/>
    <lineage>
        <taxon>Eukaryota</taxon>
        <taxon>Fungi</taxon>
        <taxon>Dikarya</taxon>
        <taxon>Basidiomycota</taxon>
        <taxon>Agaricomycotina</taxon>
        <taxon>Agaricomycetes</taxon>
        <taxon>Cantharellales</taxon>
        <taxon>Ceratobasidiaceae</taxon>
        <taxon>Rhizoctonia</taxon>
    </lineage>
</organism>
<accession>A0A8H3H032</accession>
<name>A0A8H3H032_9AGAM</name>
<dbReference type="PANTHER" id="PTHR15555">
    <property type="entry name" value="ZINC FINGER HIT DOMAIN CONTAINING PROTEIN 2 PROTEIN FON -RELATED"/>
    <property type="match status" value="1"/>
</dbReference>
<dbReference type="Pfam" id="PF04438">
    <property type="entry name" value="zf-HIT"/>
    <property type="match status" value="1"/>
</dbReference>